<dbReference type="VEuPathDB" id="FungiDB:Bcin13g00880"/>
<reference evidence="2 3" key="1">
    <citation type="journal article" date="2011" name="PLoS Genet.">
        <title>Genomic analysis of the necrotrophic fungal pathogens Sclerotinia sclerotiorum and Botrytis cinerea.</title>
        <authorList>
            <person name="Amselem J."/>
            <person name="Cuomo C.A."/>
            <person name="van Kan J.A."/>
            <person name="Viaud M."/>
            <person name="Benito E.P."/>
            <person name="Couloux A."/>
            <person name="Coutinho P.M."/>
            <person name="de Vries R.P."/>
            <person name="Dyer P.S."/>
            <person name="Fillinger S."/>
            <person name="Fournier E."/>
            <person name="Gout L."/>
            <person name="Hahn M."/>
            <person name="Kohn L."/>
            <person name="Lapalu N."/>
            <person name="Plummer K.M."/>
            <person name="Pradier J.M."/>
            <person name="Quevillon E."/>
            <person name="Sharon A."/>
            <person name="Simon A."/>
            <person name="ten Have A."/>
            <person name="Tudzynski B."/>
            <person name="Tudzynski P."/>
            <person name="Wincker P."/>
            <person name="Andrew M."/>
            <person name="Anthouard V."/>
            <person name="Beever R.E."/>
            <person name="Beffa R."/>
            <person name="Benoit I."/>
            <person name="Bouzid O."/>
            <person name="Brault B."/>
            <person name="Chen Z."/>
            <person name="Choquer M."/>
            <person name="Collemare J."/>
            <person name="Cotton P."/>
            <person name="Danchin E.G."/>
            <person name="Da Silva C."/>
            <person name="Gautier A."/>
            <person name="Giraud C."/>
            <person name="Giraud T."/>
            <person name="Gonzalez C."/>
            <person name="Grossetete S."/>
            <person name="Guldener U."/>
            <person name="Henrissat B."/>
            <person name="Howlett B.J."/>
            <person name="Kodira C."/>
            <person name="Kretschmer M."/>
            <person name="Lappartient A."/>
            <person name="Leroch M."/>
            <person name="Levis C."/>
            <person name="Mauceli E."/>
            <person name="Neuveglise C."/>
            <person name="Oeser B."/>
            <person name="Pearson M."/>
            <person name="Poulain J."/>
            <person name="Poussereau N."/>
            <person name="Quesneville H."/>
            <person name="Rascle C."/>
            <person name="Schumacher J."/>
            <person name="Segurens B."/>
            <person name="Sexton A."/>
            <person name="Silva E."/>
            <person name="Sirven C."/>
            <person name="Soanes D.M."/>
            <person name="Talbot N.J."/>
            <person name="Templeton M."/>
            <person name="Yandava C."/>
            <person name="Yarden O."/>
            <person name="Zeng Q."/>
            <person name="Rollins J.A."/>
            <person name="Lebrun M.H."/>
            <person name="Dickman M."/>
        </authorList>
    </citation>
    <scope>NUCLEOTIDE SEQUENCE [LARGE SCALE GENOMIC DNA]</scope>
    <source>
        <strain evidence="2 3">B05.10</strain>
    </source>
</reference>
<name>A0A384K087_BOTFB</name>
<dbReference type="KEGG" id="bfu:BCIN_13g00880"/>
<keyword evidence="3" id="KW-1185">Reference proteome</keyword>
<proteinExistence type="predicted"/>
<keyword evidence="1" id="KW-1133">Transmembrane helix</keyword>
<evidence type="ECO:0000313" key="3">
    <source>
        <dbReference type="Proteomes" id="UP000001798"/>
    </source>
</evidence>
<dbReference type="RefSeq" id="XP_024552448.1">
    <property type="nucleotide sequence ID" value="XM_024696635.1"/>
</dbReference>
<organism evidence="2 3">
    <name type="scientific">Botryotinia fuckeliana (strain B05.10)</name>
    <name type="common">Noble rot fungus</name>
    <name type="synonym">Botrytis cinerea</name>
    <dbReference type="NCBI Taxonomy" id="332648"/>
    <lineage>
        <taxon>Eukaryota</taxon>
        <taxon>Fungi</taxon>
        <taxon>Dikarya</taxon>
        <taxon>Ascomycota</taxon>
        <taxon>Pezizomycotina</taxon>
        <taxon>Leotiomycetes</taxon>
        <taxon>Helotiales</taxon>
        <taxon>Sclerotiniaceae</taxon>
        <taxon>Botrytis</taxon>
    </lineage>
</organism>
<reference evidence="2 3" key="3">
    <citation type="journal article" date="2017" name="Mol. Plant Pathol.">
        <title>A gapless genome sequence of the fungus Botrytis cinerea.</title>
        <authorList>
            <person name="Van Kan J.A."/>
            <person name="Stassen J.H."/>
            <person name="Mosbach A."/>
            <person name="Van Der Lee T.A."/>
            <person name="Faino L."/>
            <person name="Farmer A.D."/>
            <person name="Papasotiriou D.G."/>
            <person name="Zhou S."/>
            <person name="Seidl M.F."/>
            <person name="Cottam E."/>
            <person name="Edel D."/>
            <person name="Hahn M."/>
            <person name="Schwartz D.C."/>
            <person name="Dietrich R.A."/>
            <person name="Widdison S."/>
            <person name="Scalliet G."/>
        </authorList>
    </citation>
    <scope>NUCLEOTIDE SEQUENCE [LARGE SCALE GENOMIC DNA]</scope>
    <source>
        <strain evidence="2 3">B05.10</strain>
    </source>
</reference>
<accession>A0A384K087</accession>
<gene>
    <name evidence="2" type="ORF">BCIN_13g00880</name>
</gene>
<dbReference type="OrthoDB" id="10463988at2759"/>
<keyword evidence="1" id="KW-0472">Membrane</keyword>
<sequence length="165" mass="19001">MQLTSSSQSKSPAYHHLSMPSLSLEFLSTFFSLLISSHRNVHRFYPHILASSSFLSPPPNTHTNLSQPQPLRNPTLNFFTHPQNSFLSNLINASILLLPIILLFRLYKRGFHEKLHDFIIPFAFCLVWGMFIFEDKEELIKTDVVVFTILPWLVFLGLLLSWVCG</sequence>
<dbReference type="Proteomes" id="UP000001798">
    <property type="component" value="Chromosome 13"/>
</dbReference>
<evidence type="ECO:0000256" key="1">
    <source>
        <dbReference type="SAM" id="Phobius"/>
    </source>
</evidence>
<protein>
    <submittedName>
        <fullName evidence="2">Uncharacterized protein</fullName>
    </submittedName>
</protein>
<evidence type="ECO:0000313" key="2">
    <source>
        <dbReference type="EMBL" id="ATZ56240.1"/>
    </source>
</evidence>
<dbReference type="GeneID" id="5437738"/>
<dbReference type="EMBL" id="CP009817">
    <property type="protein sequence ID" value="ATZ56240.1"/>
    <property type="molecule type" value="Genomic_DNA"/>
</dbReference>
<feature type="transmembrane region" description="Helical" evidence="1">
    <location>
        <begin position="12"/>
        <end position="35"/>
    </location>
</feature>
<feature type="transmembrane region" description="Helical" evidence="1">
    <location>
        <begin position="145"/>
        <end position="164"/>
    </location>
</feature>
<feature type="transmembrane region" description="Helical" evidence="1">
    <location>
        <begin position="116"/>
        <end position="133"/>
    </location>
</feature>
<dbReference type="AlphaFoldDB" id="A0A384K087"/>
<reference evidence="2 3" key="2">
    <citation type="journal article" date="2012" name="Eukaryot. Cell">
        <title>Genome update of Botrytis cinerea strains B05.10 and T4.</title>
        <authorList>
            <person name="Staats M."/>
            <person name="van Kan J.A."/>
        </authorList>
    </citation>
    <scope>NUCLEOTIDE SEQUENCE [LARGE SCALE GENOMIC DNA]</scope>
    <source>
        <strain evidence="2 3">B05.10</strain>
    </source>
</reference>
<keyword evidence="1" id="KW-0812">Transmembrane</keyword>
<feature type="transmembrane region" description="Helical" evidence="1">
    <location>
        <begin position="86"/>
        <end position="104"/>
    </location>
</feature>